<gene>
    <name evidence="1" type="ORF">MEUPH1_LOCUS6875</name>
</gene>
<dbReference type="EMBL" id="CARXXK010000001">
    <property type="protein sequence ID" value="CAI6350409.1"/>
    <property type="molecule type" value="Genomic_DNA"/>
</dbReference>
<accession>A0AAV0W3P4</accession>
<protein>
    <submittedName>
        <fullName evidence="1">Uncharacterized protein</fullName>
    </submittedName>
</protein>
<name>A0AAV0W3P4_9HEMI</name>
<sequence length="243" mass="27531">MDSQQNNIAATLARLYDKAGDGEENYMKSDVLPPNNPPEIRKNRVDIEGDLQGIVRLTLPQLKFLEMVADAIRPAAMLGKLKTAPTKIMTMEDSKTHFRKLRGENVPGHLRQPSVAMQTEIFTPKMKPVLQQLVVKRCDNHAKFARRYVFPADVLLAKALRQAAIPMLENADVIEGQSIENIKEDRDSRKMQLSIKSVTSDSQQPSTIEENIERVRRRSIVSALGRRLLKVGRWLTVVLLVRQ</sequence>
<dbReference type="AlphaFoldDB" id="A0AAV0W3P4"/>
<organism evidence="1 2">
    <name type="scientific">Macrosiphum euphorbiae</name>
    <name type="common">potato aphid</name>
    <dbReference type="NCBI Taxonomy" id="13131"/>
    <lineage>
        <taxon>Eukaryota</taxon>
        <taxon>Metazoa</taxon>
        <taxon>Ecdysozoa</taxon>
        <taxon>Arthropoda</taxon>
        <taxon>Hexapoda</taxon>
        <taxon>Insecta</taxon>
        <taxon>Pterygota</taxon>
        <taxon>Neoptera</taxon>
        <taxon>Paraneoptera</taxon>
        <taxon>Hemiptera</taxon>
        <taxon>Sternorrhyncha</taxon>
        <taxon>Aphidomorpha</taxon>
        <taxon>Aphidoidea</taxon>
        <taxon>Aphididae</taxon>
        <taxon>Macrosiphini</taxon>
        <taxon>Macrosiphum</taxon>
    </lineage>
</organism>
<comment type="caution">
    <text evidence="1">The sequence shown here is derived from an EMBL/GenBank/DDBJ whole genome shotgun (WGS) entry which is preliminary data.</text>
</comment>
<evidence type="ECO:0000313" key="1">
    <source>
        <dbReference type="EMBL" id="CAI6350409.1"/>
    </source>
</evidence>
<keyword evidence="2" id="KW-1185">Reference proteome</keyword>
<evidence type="ECO:0000313" key="2">
    <source>
        <dbReference type="Proteomes" id="UP001160148"/>
    </source>
</evidence>
<reference evidence="1 2" key="1">
    <citation type="submission" date="2023-01" db="EMBL/GenBank/DDBJ databases">
        <authorList>
            <person name="Whitehead M."/>
        </authorList>
    </citation>
    <scope>NUCLEOTIDE SEQUENCE [LARGE SCALE GENOMIC DNA]</scope>
</reference>
<dbReference type="Proteomes" id="UP001160148">
    <property type="component" value="Unassembled WGS sequence"/>
</dbReference>
<proteinExistence type="predicted"/>